<keyword evidence="1" id="KW-0805">Transcription regulation</keyword>
<dbReference type="InterPro" id="IPR018490">
    <property type="entry name" value="cNMP-bd_dom_sf"/>
</dbReference>
<dbReference type="CDD" id="cd00038">
    <property type="entry name" value="CAP_ED"/>
    <property type="match status" value="1"/>
</dbReference>
<dbReference type="PRINTS" id="PR00103">
    <property type="entry name" value="CAMPKINASE"/>
</dbReference>
<dbReference type="GO" id="GO:0003677">
    <property type="term" value="F:DNA binding"/>
    <property type="evidence" value="ECO:0007669"/>
    <property type="project" value="UniProtKB-KW"/>
</dbReference>
<dbReference type="PROSITE" id="PS50042">
    <property type="entry name" value="CNMP_BINDING_3"/>
    <property type="match status" value="1"/>
</dbReference>
<dbReference type="SUPFAM" id="SSF46785">
    <property type="entry name" value="Winged helix' DNA-binding domain"/>
    <property type="match status" value="1"/>
</dbReference>
<keyword evidence="2" id="KW-0238">DNA-binding</keyword>
<dbReference type="InterPro" id="IPR036388">
    <property type="entry name" value="WH-like_DNA-bd_sf"/>
</dbReference>
<dbReference type="PROSITE" id="PS00889">
    <property type="entry name" value="CNMP_BINDING_2"/>
    <property type="match status" value="1"/>
</dbReference>
<protein>
    <submittedName>
        <fullName evidence="6">Crp/Fnr family transcriptional regulator</fullName>
    </submittedName>
</protein>
<dbReference type="PROSITE" id="PS51063">
    <property type="entry name" value="HTH_CRP_2"/>
    <property type="match status" value="1"/>
</dbReference>
<dbReference type="Pfam" id="PF13545">
    <property type="entry name" value="HTH_Crp_2"/>
    <property type="match status" value="1"/>
</dbReference>
<feature type="domain" description="Cyclic nucleotide-binding" evidence="4">
    <location>
        <begin position="9"/>
        <end position="112"/>
    </location>
</feature>
<evidence type="ECO:0000259" key="4">
    <source>
        <dbReference type="PROSITE" id="PS50042"/>
    </source>
</evidence>
<evidence type="ECO:0000256" key="2">
    <source>
        <dbReference type="ARBA" id="ARBA00023125"/>
    </source>
</evidence>
<keyword evidence="3" id="KW-0804">Transcription</keyword>
<dbReference type="PANTHER" id="PTHR24567:SF74">
    <property type="entry name" value="HTH-TYPE TRANSCRIPTIONAL REGULATOR ARCR"/>
    <property type="match status" value="1"/>
</dbReference>
<dbReference type="RefSeq" id="WP_169145838.1">
    <property type="nucleotide sequence ID" value="NZ_JABBGA010000007.1"/>
</dbReference>
<dbReference type="PANTHER" id="PTHR24567">
    <property type="entry name" value="CRP FAMILY TRANSCRIPTIONAL REGULATORY PROTEIN"/>
    <property type="match status" value="1"/>
</dbReference>
<proteinExistence type="predicted"/>
<evidence type="ECO:0000256" key="3">
    <source>
        <dbReference type="ARBA" id="ARBA00023163"/>
    </source>
</evidence>
<dbReference type="Gene3D" id="1.10.10.10">
    <property type="entry name" value="Winged helix-like DNA-binding domain superfamily/Winged helix DNA-binding domain"/>
    <property type="match status" value="1"/>
</dbReference>
<dbReference type="GO" id="GO:0005829">
    <property type="term" value="C:cytosol"/>
    <property type="evidence" value="ECO:0007669"/>
    <property type="project" value="TreeGrafter"/>
</dbReference>
<dbReference type="InterPro" id="IPR050397">
    <property type="entry name" value="Env_Response_Regulators"/>
</dbReference>
<dbReference type="InterPro" id="IPR000595">
    <property type="entry name" value="cNMP-bd_dom"/>
</dbReference>
<dbReference type="SUPFAM" id="SSF51206">
    <property type="entry name" value="cAMP-binding domain-like"/>
    <property type="match status" value="1"/>
</dbReference>
<sequence>MKYLDRVDLFEGLTDEHAELLMERSRVRTFAANTIVVSEGDEGNSLFVVQSGALKAFLTDNAGREVTLSLLDPGDYFGELALLDEAPRSASVAAVTKSEVLQIPRTAFLALIEVHPACMQIVVRNLVGRIRTLTESVRSLALVDVFGRISRVFNSLAVEKDGVMQIDRRLTQQDLANMVGASREMVNRILRDLVSGGYVELEQHRIIICRKLPQNW</sequence>
<dbReference type="GO" id="GO:0003700">
    <property type="term" value="F:DNA-binding transcription factor activity"/>
    <property type="evidence" value="ECO:0007669"/>
    <property type="project" value="TreeGrafter"/>
</dbReference>
<evidence type="ECO:0000256" key="1">
    <source>
        <dbReference type="ARBA" id="ARBA00023015"/>
    </source>
</evidence>
<dbReference type="SMART" id="SM00100">
    <property type="entry name" value="cNMP"/>
    <property type="match status" value="1"/>
</dbReference>
<dbReference type="Proteomes" id="UP000580043">
    <property type="component" value="Unassembled WGS sequence"/>
</dbReference>
<dbReference type="Gene3D" id="2.60.120.10">
    <property type="entry name" value="Jelly Rolls"/>
    <property type="match status" value="1"/>
</dbReference>
<dbReference type="EMBL" id="JABBGA010000007">
    <property type="protein sequence ID" value="NML26303.1"/>
    <property type="molecule type" value="Genomic_DNA"/>
</dbReference>
<dbReference type="InterPro" id="IPR014710">
    <property type="entry name" value="RmlC-like_jellyroll"/>
</dbReference>
<organism evidence="6 7">
    <name type="scientific">Zoogloea dura</name>
    <dbReference type="NCBI Taxonomy" id="2728840"/>
    <lineage>
        <taxon>Bacteria</taxon>
        <taxon>Pseudomonadati</taxon>
        <taxon>Pseudomonadota</taxon>
        <taxon>Betaproteobacteria</taxon>
        <taxon>Rhodocyclales</taxon>
        <taxon>Zoogloeaceae</taxon>
        <taxon>Zoogloea</taxon>
    </lineage>
</organism>
<dbReference type="PROSITE" id="PS00888">
    <property type="entry name" value="CNMP_BINDING_1"/>
    <property type="match status" value="1"/>
</dbReference>
<dbReference type="InterPro" id="IPR018488">
    <property type="entry name" value="cNMP-bd_CS"/>
</dbReference>
<dbReference type="InterPro" id="IPR036390">
    <property type="entry name" value="WH_DNA-bd_sf"/>
</dbReference>
<dbReference type="SMART" id="SM00419">
    <property type="entry name" value="HTH_CRP"/>
    <property type="match status" value="1"/>
</dbReference>
<evidence type="ECO:0000259" key="5">
    <source>
        <dbReference type="PROSITE" id="PS51063"/>
    </source>
</evidence>
<evidence type="ECO:0000313" key="6">
    <source>
        <dbReference type="EMBL" id="NML26303.1"/>
    </source>
</evidence>
<keyword evidence="7" id="KW-1185">Reference proteome</keyword>
<dbReference type="Pfam" id="PF00027">
    <property type="entry name" value="cNMP_binding"/>
    <property type="match status" value="1"/>
</dbReference>
<feature type="domain" description="HTH crp-type" evidence="5">
    <location>
        <begin position="143"/>
        <end position="213"/>
    </location>
</feature>
<gene>
    <name evidence="6" type="ORF">HHL15_11170</name>
</gene>
<dbReference type="AlphaFoldDB" id="A0A848G7B6"/>
<evidence type="ECO:0000313" key="7">
    <source>
        <dbReference type="Proteomes" id="UP000580043"/>
    </source>
</evidence>
<comment type="caution">
    <text evidence="6">The sequence shown here is derived from an EMBL/GenBank/DDBJ whole genome shotgun (WGS) entry which is preliminary data.</text>
</comment>
<accession>A0A848G7B6</accession>
<reference evidence="6 7" key="1">
    <citation type="submission" date="2020-04" db="EMBL/GenBank/DDBJ databases">
        <title>Zoogloea sp. G-4-1-14 isolated from soil.</title>
        <authorList>
            <person name="Dahal R.H."/>
        </authorList>
    </citation>
    <scope>NUCLEOTIDE SEQUENCE [LARGE SCALE GENOMIC DNA]</scope>
    <source>
        <strain evidence="6 7">G-4-1-14</strain>
    </source>
</reference>
<name>A0A848G7B6_9RHOO</name>
<dbReference type="InterPro" id="IPR012318">
    <property type="entry name" value="HTH_CRP"/>
</dbReference>